<dbReference type="InterPro" id="IPR039365">
    <property type="entry name" value="IS701-like"/>
</dbReference>
<feature type="region of interest" description="Disordered" evidence="1">
    <location>
        <begin position="198"/>
        <end position="229"/>
    </location>
</feature>
<protein>
    <recommendedName>
        <fullName evidence="2">Transposase IS701-like DDE domain-containing protein</fullName>
    </recommendedName>
</protein>
<keyword evidence="4" id="KW-1185">Reference proteome</keyword>
<dbReference type="NCBIfam" id="NF033540">
    <property type="entry name" value="transpos_IS701"/>
    <property type="match status" value="1"/>
</dbReference>
<accession>A0ABN3HSZ8</accession>
<comment type="caution">
    <text evidence="3">The sequence shown here is derived from an EMBL/GenBank/DDBJ whole genome shotgun (WGS) entry which is preliminary data.</text>
</comment>
<organism evidence="3 4">
    <name type="scientific">Dactylosporangium salmoneum</name>
    <dbReference type="NCBI Taxonomy" id="53361"/>
    <lineage>
        <taxon>Bacteria</taxon>
        <taxon>Bacillati</taxon>
        <taxon>Actinomycetota</taxon>
        <taxon>Actinomycetes</taxon>
        <taxon>Micromonosporales</taxon>
        <taxon>Micromonosporaceae</taxon>
        <taxon>Dactylosporangium</taxon>
    </lineage>
</organism>
<dbReference type="EMBL" id="BAAARV010000106">
    <property type="protein sequence ID" value="GAA2387436.1"/>
    <property type="molecule type" value="Genomic_DNA"/>
</dbReference>
<name>A0ABN3HSZ8_9ACTN</name>
<dbReference type="InterPro" id="IPR038721">
    <property type="entry name" value="IS701-like_DDE_dom"/>
</dbReference>
<dbReference type="PANTHER" id="PTHR33627">
    <property type="entry name" value="TRANSPOSASE"/>
    <property type="match status" value="1"/>
</dbReference>
<proteinExistence type="predicted"/>
<reference evidence="3 4" key="1">
    <citation type="journal article" date="2019" name="Int. J. Syst. Evol. Microbiol.">
        <title>The Global Catalogue of Microorganisms (GCM) 10K type strain sequencing project: providing services to taxonomists for standard genome sequencing and annotation.</title>
        <authorList>
            <consortium name="The Broad Institute Genomics Platform"/>
            <consortium name="The Broad Institute Genome Sequencing Center for Infectious Disease"/>
            <person name="Wu L."/>
            <person name="Ma J."/>
        </authorList>
    </citation>
    <scope>NUCLEOTIDE SEQUENCE [LARGE SCALE GENOMIC DNA]</scope>
    <source>
        <strain evidence="3 4">JCM 3272</strain>
    </source>
</reference>
<gene>
    <name evidence="3" type="ORF">GCM10010170_098420</name>
</gene>
<dbReference type="Proteomes" id="UP001501444">
    <property type="component" value="Unassembled WGS sequence"/>
</dbReference>
<dbReference type="Pfam" id="PF13546">
    <property type="entry name" value="DDE_5"/>
    <property type="match status" value="1"/>
</dbReference>
<sequence length="229" mass="25388">MILGRWPGVVTVEQVEGWDEDFREYFLGFSHWFSRVDIRWRALKYLRGLMAPIERRNGWTLAEQAGDQTPDAMQGLLCSPCFDRDAVRDEVRSGVVAAIGDPGGVLIADKTGFVKKGKASAGVQRQYTGTSGKVDNCQIGVFLAYASPAGRALIDRELYLPKSWITDRDRCRKAKVPDEVEFATKPQQARTMLERAVEAGYRSPGSPPTRPMGRTRACVSGANSRTSPM</sequence>
<evidence type="ECO:0000259" key="2">
    <source>
        <dbReference type="Pfam" id="PF13546"/>
    </source>
</evidence>
<evidence type="ECO:0000313" key="4">
    <source>
        <dbReference type="Proteomes" id="UP001501444"/>
    </source>
</evidence>
<feature type="domain" description="Transposase IS701-like DDE" evidence="2">
    <location>
        <begin position="33"/>
        <end position="201"/>
    </location>
</feature>
<dbReference type="PANTHER" id="PTHR33627:SF1">
    <property type="entry name" value="TRANSPOSASE"/>
    <property type="match status" value="1"/>
</dbReference>
<evidence type="ECO:0000313" key="3">
    <source>
        <dbReference type="EMBL" id="GAA2387436.1"/>
    </source>
</evidence>
<evidence type="ECO:0000256" key="1">
    <source>
        <dbReference type="SAM" id="MobiDB-lite"/>
    </source>
</evidence>